<gene>
    <name evidence="3" type="ORF">PIGHUM_03675</name>
</gene>
<dbReference type="Gene3D" id="3.40.190.10">
    <property type="entry name" value="Periplasmic binding protein-like II"/>
    <property type="match status" value="1"/>
</dbReference>
<dbReference type="Pfam" id="PF03401">
    <property type="entry name" value="TctC"/>
    <property type="match status" value="1"/>
</dbReference>
<proteinExistence type="inferred from homology"/>
<name>A0A3P4B7K1_9BURK</name>
<dbReference type="CDD" id="cd07012">
    <property type="entry name" value="PBP2_Bug_TTT"/>
    <property type="match status" value="1"/>
</dbReference>
<keyword evidence="4" id="KW-1185">Reference proteome</keyword>
<feature type="chain" id="PRO_5018049266" evidence="2">
    <location>
        <begin position="29"/>
        <end position="326"/>
    </location>
</feature>
<dbReference type="SUPFAM" id="SSF53850">
    <property type="entry name" value="Periplasmic binding protein-like II"/>
    <property type="match status" value="1"/>
</dbReference>
<sequence>MDFRSFLRRTATLSCAAVLIACWPAVEAAPKQVRLVVPFPPSGNLDTITRQVAEGLQQTFGVVIVENRPGANGNIGADNVYKSPPDGSTLMFAPYGPIAVNQHLYPKLSYDPAQWVPVAMLATVPNVLAIHPSLPVHDLAGFIAYLRANPGKVAFASQGAGSSSHLAAELFMQLTGTSMLHIPYKGTGPALVDLLGGQVTVFFDTLSSSGKYQKNGRLRILAVADDKRSPLLPDVPTFAEAGPPSMKNMMANAWYAVVAPPGTPREVAAKYERAINDVLAAPATRQKFAEMGIDPVIATSAEAGRFMHDEAEKWGSVIRASKITLD</sequence>
<evidence type="ECO:0000256" key="1">
    <source>
        <dbReference type="ARBA" id="ARBA00006987"/>
    </source>
</evidence>
<protein>
    <submittedName>
        <fullName evidence="3">Tripartite tricarboxylate transporter family receptor</fullName>
    </submittedName>
</protein>
<evidence type="ECO:0000256" key="2">
    <source>
        <dbReference type="SAM" id="SignalP"/>
    </source>
</evidence>
<keyword evidence="3" id="KW-0675">Receptor</keyword>
<dbReference type="Gene3D" id="3.40.190.150">
    <property type="entry name" value="Bordetella uptake gene, domain 1"/>
    <property type="match status" value="1"/>
</dbReference>
<keyword evidence="2" id="KW-0732">Signal</keyword>
<comment type="similarity">
    <text evidence="1">Belongs to the UPF0065 (bug) family.</text>
</comment>
<dbReference type="EMBL" id="UWPJ01000027">
    <property type="protein sequence ID" value="VCU71590.1"/>
    <property type="molecule type" value="Genomic_DNA"/>
</dbReference>
<feature type="signal peptide" evidence="2">
    <location>
        <begin position="1"/>
        <end position="28"/>
    </location>
</feature>
<dbReference type="RefSeq" id="WP_124081182.1">
    <property type="nucleotide sequence ID" value="NZ_UWPJ01000027.1"/>
</dbReference>
<dbReference type="OrthoDB" id="8678477at2"/>
<dbReference type="PROSITE" id="PS51257">
    <property type="entry name" value="PROKAR_LIPOPROTEIN"/>
    <property type="match status" value="1"/>
</dbReference>
<dbReference type="InterPro" id="IPR005064">
    <property type="entry name" value="BUG"/>
</dbReference>
<accession>A0A3P4B7K1</accession>
<organism evidence="3 4">
    <name type="scientific">Pigmentiphaga humi</name>
    <dbReference type="NCBI Taxonomy" id="2478468"/>
    <lineage>
        <taxon>Bacteria</taxon>
        <taxon>Pseudomonadati</taxon>
        <taxon>Pseudomonadota</taxon>
        <taxon>Betaproteobacteria</taxon>
        <taxon>Burkholderiales</taxon>
        <taxon>Alcaligenaceae</taxon>
        <taxon>Pigmentiphaga</taxon>
    </lineage>
</organism>
<dbReference type="Proteomes" id="UP000277294">
    <property type="component" value="Unassembled WGS sequence"/>
</dbReference>
<dbReference type="AlphaFoldDB" id="A0A3P4B7K1"/>
<reference evidence="3 4" key="1">
    <citation type="submission" date="2018-10" db="EMBL/GenBank/DDBJ databases">
        <authorList>
            <person name="Criscuolo A."/>
        </authorList>
    </citation>
    <scope>NUCLEOTIDE SEQUENCE [LARGE SCALE GENOMIC DNA]</scope>
    <source>
        <strain evidence="3">DnA1</strain>
    </source>
</reference>
<dbReference type="PIRSF" id="PIRSF017082">
    <property type="entry name" value="YflP"/>
    <property type="match status" value="1"/>
</dbReference>
<dbReference type="PANTHER" id="PTHR42928">
    <property type="entry name" value="TRICARBOXYLATE-BINDING PROTEIN"/>
    <property type="match status" value="1"/>
</dbReference>
<evidence type="ECO:0000313" key="4">
    <source>
        <dbReference type="Proteomes" id="UP000277294"/>
    </source>
</evidence>
<dbReference type="InterPro" id="IPR042100">
    <property type="entry name" value="Bug_dom1"/>
</dbReference>
<dbReference type="PANTHER" id="PTHR42928:SF5">
    <property type="entry name" value="BLR1237 PROTEIN"/>
    <property type="match status" value="1"/>
</dbReference>
<evidence type="ECO:0000313" key="3">
    <source>
        <dbReference type="EMBL" id="VCU71590.1"/>
    </source>
</evidence>